<feature type="signal peptide" evidence="1">
    <location>
        <begin position="1"/>
        <end position="22"/>
    </location>
</feature>
<feature type="chain" id="PRO_5039498183" evidence="1">
    <location>
        <begin position="23"/>
        <end position="739"/>
    </location>
</feature>
<feature type="domain" description="PA" evidence="2">
    <location>
        <begin position="153"/>
        <end position="242"/>
    </location>
</feature>
<evidence type="ECO:0000259" key="2">
    <source>
        <dbReference type="Pfam" id="PF02225"/>
    </source>
</evidence>
<dbReference type="Proteomes" id="UP000713596">
    <property type="component" value="Unassembled WGS sequence"/>
</dbReference>
<gene>
    <name evidence="4" type="ORF">H9882_01860</name>
</gene>
<dbReference type="InterPro" id="IPR039373">
    <property type="entry name" value="Peptidase_M28B"/>
</dbReference>
<keyword evidence="1" id="KW-0732">Signal</keyword>
<name>A0A948T1I0_9FIRM</name>
<dbReference type="InterPro" id="IPR003137">
    <property type="entry name" value="PA_domain"/>
</dbReference>
<dbReference type="Gene3D" id="3.50.30.30">
    <property type="match status" value="1"/>
</dbReference>
<dbReference type="EMBL" id="JAHLFP010000012">
    <property type="protein sequence ID" value="MBU3805640.1"/>
    <property type="molecule type" value="Genomic_DNA"/>
</dbReference>
<feature type="domain" description="Peptidase M28" evidence="3">
    <location>
        <begin position="272"/>
        <end position="483"/>
    </location>
</feature>
<dbReference type="InterPro" id="IPR046450">
    <property type="entry name" value="PA_dom_sf"/>
</dbReference>
<proteinExistence type="predicted"/>
<comment type="caution">
    <text evidence="4">The sequence shown here is derived from an EMBL/GenBank/DDBJ whole genome shotgun (WGS) entry which is preliminary data.</text>
</comment>
<organism evidence="4 5">
    <name type="scientific">Candidatus Allofournierella pullistercoris</name>
    <dbReference type="NCBI Taxonomy" id="2838597"/>
    <lineage>
        <taxon>Bacteria</taxon>
        <taxon>Bacillati</taxon>
        <taxon>Bacillota</taxon>
        <taxon>Clostridia</taxon>
        <taxon>Eubacteriales</taxon>
        <taxon>Oscillospiraceae</taxon>
        <taxon>Allofournierella</taxon>
    </lineage>
</organism>
<dbReference type="Gene3D" id="3.40.630.10">
    <property type="entry name" value="Zn peptidases"/>
    <property type="match status" value="1"/>
</dbReference>
<dbReference type="AlphaFoldDB" id="A0A948T1I0"/>
<dbReference type="InterPro" id="IPR007484">
    <property type="entry name" value="Peptidase_M28"/>
</dbReference>
<protein>
    <submittedName>
        <fullName evidence="4">M28 family peptidase</fullName>
    </submittedName>
</protein>
<reference evidence="4" key="2">
    <citation type="submission" date="2021-04" db="EMBL/GenBank/DDBJ databases">
        <authorList>
            <person name="Gilroy R."/>
        </authorList>
    </citation>
    <scope>NUCLEOTIDE SEQUENCE</scope>
    <source>
        <strain evidence="4">B5_2728</strain>
    </source>
</reference>
<dbReference type="SUPFAM" id="SSF52025">
    <property type="entry name" value="PA domain"/>
    <property type="match status" value="1"/>
</dbReference>
<evidence type="ECO:0000256" key="1">
    <source>
        <dbReference type="SAM" id="SignalP"/>
    </source>
</evidence>
<sequence>MMKRMMYGILAVTVLLSLVACSGPNSGDSQLAEGTSQSVLAAQGEPHTTADWVARYLEYAKESYAFEIAETLAYDPAYLSNELGWRTAGSDAEHVAADFIAKEMEAIGLNTEKVPVTVDKWQFNDASLTIEGTDIDIMPASYATNGTDADGITAELVDVGTGTAAEYEGLDVTGKIVLVGVDQWNEAWIDQYMNEAALHGAVAIVSYDVGGYAAYSDDVINMQDVCAKDVIPCVSISKNHYLELAEALKAGHTTATLMVDNVVELDQGTSYNVVGTLKGRNSDQQIIVSAHYDMYFNGFQDDSCAVGLVMAMAEAMVDAGYQPENDILFIAHGSEEWGASGTQFDWTIGAWEMINTVHPEWAGKTIAMLNFELPAFYDGLAQAKISCVPEFASLTQSFVEESGLLAEPVNGIYPEGISGESVDTNTMEDGVSYRASGVPYFLNIYIPSTEEGESNWMQERYHTAADDRDTYNADVMQTNLNTFGALAIYLDKTPALELDLTATCDDLEQALNLDIAKEAGADTQAYLQAVSQLREAAERWNSSIQDVNTRYEQAVESGASQEKLDEIRAEGRALNKKTLEFFRFVQDEFIGIVSSSTIVIKHQAYQENVELISGVIAALEEGVLANEEETGALDLAWMINGATEYGYYNFSEETNAEAKATLLEESNPGNLFWGTGKGSVLAQTYPATMSLLDKADEEAPVFDEEIALYRSQMVEQQKLMVDTIEKETVSAQKLCRMMG</sequence>
<evidence type="ECO:0000313" key="5">
    <source>
        <dbReference type="Proteomes" id="UP000713596"/>
    </source>
</evidence>
<dbReference type="Pfam" id="PF04389">
    <property type="entry name" value="Peptidase_M28"/>
    <property type="match status" value="1"/>
</dbReference>
<evidence type="ECO:0000259" key="3">
    <source>
        <dbReference type="Pfam" id="PF04389"/>
    </source>
</evidence>
<dbReference type="SUPFAM" id="SSF53187">
    <property type="entry name" value="Zn-dependent exopeptidases"/>
    <property type="match status" value="1"/>
</dbReference>
<dbReference type="PROSITE" id="PS51257">
    <property type="entry name" value="PROKAR_LIPOPROTEIN"/>
    <property type="match status" value="1"/>
</dbReference>
<dbReference type="PANTHER" id="PTHR10404">
    <property type="entry name" value="N-ACETYLATED-ALPHA-LINKED ACIDIC DIPEPTIDASE"/>
    <property type="match status" value="1"/>
</dbReference>
<dbReference type="Pfam" id="PF02225">
    <property type="entry name" value="PA"/>
    <property type="match status" value="1"/>
</dbReference>
<dbReference type="PANTHER" id="PTHR10404:SF46">
    <property type="entry name" value="VACUOLAR PROTEIN SORTING-ASSOCIATED PROTEIN 70"/>
    <property type="match status" value="1"/>
</dbReference>
<evidence type="ECO:0000313" key="4">
    <source>
        <dbReference type="EMBL" id="MBU3805640.1"/>
    </source>
</evidence>
<reference evidence="4" key="1">
    <citation type="journal article" date="2021" name="PeerJ">
        <title>Extensive microbial diversity within the chicken gut microbiome revealed by metagenomics and culture.</title>
        <authorList>
            <person name="Gilroy R."/>
            <person name="Ravi A."/>
            <person name="Getino M."/>
            <person name="Pursley I."/>
            <person name="Horton D.L."/>
            <person name="Alikhan N.F."/>
            <person name="Baker D."/>
            <person name="Gharbi K."/>
            <person name="Hall N."/>
            <person name="Watson M."/>
            <person name="Adriaenssens E.M."/>
            <person name="Foster-Nyarko E."/>
            <person name="Jarju S."/>
            <person name="Secka A."/>
            <person name="Antonio M."/>
            <person name="Oren A."/>
            <person name="Chaudhuri R.R."/>
            <person name="La Ragione R."/>
            <person name="Hildebrand F."/>
            <person name="Pallen M.J."/>
        </authorList>
    </citation>
    <scope>NUCLEOTIDE SEQUENCE</scope>
    <source>
        <strain evidence="4">B5_2728</strain>
    </source>
</reference>
<accession>A0A948T1I0</accession>